<accession>A0A4P6DTP7</accession>
<dbReference type="RefSeq" id="WP_129237450.1">
    <property type="nucleotide sequence ID" value="NZ_CP035464.1"/>
</dbReference>
<feature type="region of interest" description="Disordered" evidence="1">
    <location>
        <begin position="41"/>
        <end position="134"/>
    </location>
</feature>
<dbReference type="Proteomes" id="UP000293589">
    <property type="component" value="Chromosome"/>
</dbReference>
<evidence type="ECO:0000313" key="2">
    <source>
        <dbReference type="EMBL" id="QAY33026.1"/>
    </source>
</evidence>
<protein>
    <submittedName>
        <fullName evidence="2">Uncharacterized protein</fullName>
    </submittedName>
</protein>
<feature type="compositionally biased region" description="Basic and acidic residues" evidence="1">
    <location>
        <begin position="44"/>
        <end position="67"/>
    </location>
</feature>
<dbReference type="KEGG" id="bgx:ESN35_06130"/>
<sequence>MSNKRDTRRALTRLFADRDAAVTAYALAFLDREKLRRRLASMDGELRDLKRKAREAGARAGDLEAAERAMIQDLDDDTASDGGHAGDAPEAASTASDDSVSASPAPDPVPVDPVGDGAYVQADGSPVTPDGGGF</sequence>
<evidence type="ECO:0000256" key="1">
    <source>
        <dbReference type="SAM" id="MobiDB-lite"/>
    </source>
</evidence>
<evidence type="ECO:0000313" key="3">
    <source>
        <dbReference type="Proteomes" id="UP000293589"/>
    </source>
</evidence>
<reference evidence="2 3" key="1">
    <citation type="submission" date="2019-01" db="EMBL/GenBank/DDBJ databases">
        <title>Complete genome sequence of Bifidobacterium gallinarum CACC 514.</title>
        <authorList>
            <person name="Jung M."/>
        </authorList>
    </citation>
    <scope>NUCLEOTIDE SEQUENCE [LARGE SCALE GENOMIC DNA]</scope>
    <source>
        <strain evidence="2 3">CACC 514</strain>
    </source>
</reference>
<gene>
    <name evidence="2" type="ORF">ESN35_06130</name>
</gene>
<name>A0A4P6DTP7_9BIFI</name>
<feature type="compositionally biased region" description="Low complexity" evidence="1">
    <location>
        <begin position="92"/>
        <end position="104"/>
    </location>
</feature>
<dbReference type="EMBL" id="CP035464">
    <property type="protein sequence ID" value="QAY33026.1"/>
    <property type="molecule type" value="Genomic_DNA"/>
</dbReference>
<organism evidence="2 3">
    <name type="scientific">Bifidobacterium pullorum subsp. gallinarum</name>
    <dbReference type="NCBI Taxonomy" id="78344"/>
    <lineage>
        <taxon>Bacteria</taxon>
        <taxon>Bacillati</taxon>
        <taxon>Actinomycetota</taxon>
        <taxon>Actinomycetes</taxon>
        <taxon>Bifidobacteriales</taxon>
        <taxon>Bifidobacteriaceae</taxon>
        <taxon>Bifidobacterium</taxon>
    </lineage>
</organism>
<dbReference type="AlphaFoldDB" id="A0A4P6DTP7"/>
<proteinExistence type="predicted"/>